<dbReference type="SUPFAM" id="SSF56529">
    <property type="entry name" value="FAH"/>
    <property type="match status" value="1"/>
</dbReference>
<dbReference type="GO" id="GO:0018773">
    <property type="term" value="F:acetylpyruvate hydrolase activity"/>
    <property type="evidence" value="ECO:0007669"/>
    <property type="project" value="TreeGrafter"/>
</dbReference>
<proteinExistence type="predicted"/>
<gene>
    <name evidence="3" type="ORF">F3K02_04565</name>
</gene>
<dbReference type="RefSeq" id="WP_177133793.1">
    <property type="nucleotide sequence ID" value="NZ_VYGV01000006.1"/>
</dbReference>
<reference evidence="3 4" key="1">
    <citation type="submission" date="2019-09" db="EMBL/GenBank/DDBJ databases">
        <title>Hydrogenophaga aromatica sp. nov., isolated from a para-xylene-degrading enrichment culture.</title>
        <authorList>
            <person name="Tancsics A."/>
            <person name="Banerjee S."/>
        </authorList>
    </citation>
    <scope>NUCLEOTIDE SEQUENCE [LARGE SCALE GENOMIC DNA]</scope>
    <source>
        <strain evidence="3 4">D2P1</strain>
    </source>
</reference>
<name>A0A7Y8GTH0_9BURK</name>
<keyword evidence="3" id="KW-0378">Hydrolase</keyword>
<evidence type="ECO:0000313" key="4">
    <source>
        <dbReference type="Proteomes" id="UP000545507"/>
    </source>
</evidence>
<dbReference type="AlphaFoldDB" id="A0A7Y8GTH0"/>
<dbReference type="Gene3D" id="3.90.850.10">
    <property type="entry name" value="Fumarylacetoacetase-like, C-terminal domain"/>
    <property type="match status" value="1"/>
</dbReference>
<keyword evidence="4" id="KW-1185">Reference proteome</keyword>
<dbReference type="Proteomes" id="UP000545507">
    <property type="component" value="Unassembled WGS sequence"/>
</dbReference>
<feature type="domain" description="Fumarylacetoacetase-like C-terminal" evidence="2">
    <location>
        <begin position="27"/>
        <end position="230"/>
    </location>
</feature>
<keyword evidence="1" id="KW-0479">Metal-binding</keyword>
<organism evidence="3 4">
    <name type="scientific">Hydrogenophaga aromaticivorans</name>
    <dbReference type="NCBI Taxonomy" id="2610898"/>
    <lineage>
        <taxon>Bacteria</taxon>
        <taxon>Pseudomonadati</taxon>
        <taxon>Pseudomonadota</taxon>
        <taxon>Betaproteobacteria</taxon>
        <taxon>Burkholderiales</taxon>
        <taxon>Comamonadaceae</taxon>
        <taxon>Hydrogenophaga</taxon>
    </lineage>
</organism>
<dbReference type="PANTHER" id="PTHR11820">
    <property type="entry name" value="ACYLPYRUVASE"/>
    <property type="match status" value="1"/>
</dbReference>
<evidence type="ECO:0000313" key="3">
    <source>
        <dbReference type="EMBL" id="NWF44527.1"/>
    </source>
</evidence>
<dbReference type="Pfam" id="PF01557">
    <property type="entry name" value="FAA_hydrolase"/>
    <property type="match status" value="1"/>
</dbReference>
<dbReference type="InterPro" id="IPR036663">
    <property type="entry name" value="Fumarylacetoacetase_C_sf"/>
</dbReference>
<accession>A0A7Y8GTH0</accession>
<comment type="caution">
    <text evidence="3">The sequence shown here is derived from an EMBL/GenBank/DDBJ whole genome shotgun (WGS) entry which is preliminary data.</text>
</comment>
<evidence type="ECO:0000256" key="1">
    <source>
        <dbReference type="ARBA" id="ARBA00022723"/>
    </source>
</evidence>
<dbReference type="InterPro" id="IPR011234">
    <property type="entry name" value="Fumarylacetoacetase-like_C"/>
</dbReference>
<dbReference type="EMBL" id="VYGV01000006">
    <property type="protein sequence ID" value="NWF44527.1"/>
    <property type="molecule type" value="Genomic_DNA"/>
</dbReference>
<sequence>MSYVFTPPPVVSVPVVGRAERFPVHRIYCVGRNYEEHAKEMGFTGREPPFFFLKPADAIVVAEAGKTAVIPYPTLTSNLHHEIELVVAIGQGGRGIRAEDAAKHIFGYAVGLDMTRRDLQNEMKKQGRPWCIGKGYDQSAPIGPITPAAEAGDIASAAIWVQVNGSDRQRSNVSKLIWNIAETIEHLSNAWELQPGDLIYTGTPEGVAAVVKGDTMTGGVDGLTPITVKVT</sequence>
<dbReference type="PANTHER" id="PTHR11820:SF90">
    <property type="entry name" value="FLUTATHIONE S-TRANSFERASE"/>
    <property type="match status" value="1"/>
</dbReference>
<dbReference type="GO" id="GO:0046872">
    <property type="term" value="F:metal ion binding"/>
    <property type="evidence" value="ECO:0007669"/>
    <property type="project" value="UniProtKB-KW"/>
</dbReference>
<evidence type="ECO:0000259" key="2">
    <source>
        <dbReference type="Pfam" id="PF01557"/>
    </source>
</evidence>
<protein>
    <submittedName>
        <fullName evidence="3">Fumarylacetoacetate hydrolase family protein</fullName>
    </submittedName>
</protein>